<gene>
    <name evidence="4" type="ORF">FHR92_002361</name>
</gene>
<dbReference type="InterPro" id="IPR052955">
    <property type="entry name" value="UPF0703_membrane_permease"/>
</dbReference>
<keyword evidence="5" id="KW-1185">Reference proteome</keyword>
<evidence type="ECO:0000259" key="2">
    <source>
        <dbReference type="Pfam" id="PF09323"/>
    </source>
</evidence>
<dbReference type="InterPro" id="IPR048447">
    <property type="entry name" value="DUF1980_C"/>
</dbReference>
<dbReference type="NCBIfam" id="TIGR03943">
    <property type="entry name" value="TIGR03943 family putative permease subunit"/>
    <property type="match status" value="1"/>
</dbReference>
<accession>A0A7W3XRV3</accession>
<dbReference type="InterPro" id="IPR048493">
    <property type="entry name" value="DUF1980_N"/>
</dbReference>
<proteinExistence type="predicted"/>
<dbReference type="EMBL" id="JACJIP010000013">
    <property type="protein sequence ID" value="MBA9085894.1"/>
    <property type="molecule type" value="Genomic_DNA"/>
</dbReference>
<dbReference type="Pfam" id="PF21537">
    <property type="entry name" value="DUF1980_C"/>
    <property type="match status" value="1"/>
</dbReference>
<evidence type="ECO:0000256" key="1">
    <source>
        <dbReference type="SAM" id="Phobius"/>
    </source>
</evidence>
<dbReference type="PANTHER" id="PTHR40047">
    <property type="entry name" value="UPF0703 PROTEIN YCGQ"/>
    <property type="match status" value="1"/>
</dbReference>
<comment type="caution">
    <text evidence="4">The sequence shown here is derived from an EMBL/GenBank/DDBJ whole genome shotgun (WGS) entry which is preliminary data.</text>
</comment>
<name>A0A7W3XRV3_9BACL</name>
<feature type="domain" description="DUF1980" evidence="2">
    <location>
        <begin position="14"/>
        <end position="118"/>
    </location>
</feature>
<dbReference type="Pfam" id="PF09323">
    <property type="entry name" value="DUF1980"/>
    <property type="match status" value="1"/>
</dbReference>
<keyword evidence="1" id="KW-0812">Transmembrane</keyword>
<feature type="domain" description="DUF1980" evidence="3">
    <location>
        <begin position="138"/>
        <end position="274"/>
    </location>
</feature>
<keyword evidence="1" id="KW-1133">Transmembrane helix</keyword>
<evidence type="ECO:0000259" key="3">
    <source>
        <dbReference type="Pfam" id="PF21537"/>
    </source>
</evidence>
<reference evidence="4 5" key="1">
    <citation type="submission" date="2020-08" db="EMBL/GenBank/DDBJ databases">
        <title>Genomic Encyclopedia of Type Strains, Phase III (KMG-III): the genomes of soil and plant-associated and newly described type strains.</title>
        <authorList>
            <person name="Whitman W."/>
        </authorList>
    </citation>
    <scope>NUCLEOTIDE SEQUENCE [LARGE SCALE GENOMIC DNA]</scope>
    <source>
        <strain evidence="4 5">CECT 8693</strain>
    </source>
</reference>
<evidence type="ECO:0000313" key="5">
    <source>
        <dbReference type="Proteomes" id="UP000567067"/>
    </source>
</evidence>
<dbReference type="Proteomes" id="UP000567067">
    <property type="component" value="Unassembled WGS sequence"/>
</dbReference>
<evidence type="ECO:0000313" key="4">
    <source>
        <dbReference type="EMBL" id="MBA9085894.1"/>
    </source>
</evidence>
<dbReference type="PANTHER" id="PTHR40047:SF1">
    <property type="entry name" value="UPF0703 PROTEIN YCGQ"/>
    <property type="match status" value="1"/>
</dbReference>
<feature type="transmembrane region" description="Helical" evidence="1">
    <location>
        <begin position="87"/>
        <end position="104"/>
    </location>
</feature>
<feature type="transmembrane region" description="Helical" evidence="1">
    <location>
        <begin position="12"/>
        <end position="30"/>
    </location>
</feature>
<dbReference type="RefSeq" id="WP_182535699.1">
    <property type="nucleotide sequence ID" value="NZ_JACJIP010000013.1"/>
</dbReference>
<protein>
    <submittedName>
        <fullName evidence="4">Putative repeat protein (TIGR03943 family)</fullName>
    </submittedName>
</protein>
<organism evidence="4 5">
    <name type="scientific">Fontibacillus solani</name>
    <dbReference type="NCBI Taxonomy" id="1572857"/>
    <lineage>
        <taxon>Bacteria</taxon>
        <taxon>Bacillati</taxon>
        <taxon>Bacillota</taxon>
        <taxon>Bacilli</taxon>
        <taxon>Bacillales</taxon>
        <taxon>Paenibacillaceae</taxon>
        <taxon>Fontibacillus</taxon>
    </lineage>
</organism>
<sequence length="294" mass="33060">MNRPHIIRRHYFTRSLILLGFALYIGYLSRSDSLHYYIAPDMVTWITYSTIPLTIMSLSLAYQALFHKEDKLCDCERPLSQSSFKNISMYGLFLFPLLLGILLPDQALGSMAAAKKGMTLGSPVLSSVQLSSMFKAPDKYNTEFAEIAKIIYQQQVIEVNPEVYSEIIGAIELFKDQFVGKEIKISGFVYEDHSLEQNHEFILGRFLVQCCTADANPFGVLITSNQSIASLQKDSWIEVQGVLRTEIRKGKEIIAISADQITQIPRPDTPYVYPNGDAIKGLYDAGYNIKSGTD</sequence>
<dbReference type="AlphaFoldDB" id="A0A7W3XRV3"/>
<keyword evidence="1" id="KW-0472">Membrane</keyword>
<feature type="transmembrane region" description="Helical" evidence="1">
    <location>
        <begin position="42"/>
        <end position="66"/>
    </location>
</feature>
<dbReference type="InterPro" id="IPR015402">
    <property type="entry name" value="DUF1980"/>
</dbReference>